<dbReference type="VEuPathDB" id="FungiDB:RhiirFUN_016446"/>
<dbReference type="HOGENOM" id="CLU_769748_0_0_1"/>
<protein>
    <submittedName>
        <fullName evidence="2">Uncharacterized protein</fullName>
    </submittedName>
</protein>
<gene>
    <name evidence="2" type="ORF">GLOINDRAFT_26645</name>
</gene>
<feature type="region of interest" description="Disordered" evidence="1">
    <location>
        <begin position="169"/>
        <end position="246"/>
    </location>
</feature>
<evidence type="ECO:0000256" key="1">
    <source>
        <dbReference type="SAM" id="MobiDB-lite"/>
    </source>
</evidence>
<feature type="compositionally biased region" description="Basic and acidic residues" evidence="1">
    <location>
        <begin position="195"/>
        <end position="214"/>
    </location>
</feature>
<dbReference type="EMBL" id="KI284456">
    <property type="protein sequence ID" value="ESA12879.1"/>
    <property type="molecule type" value="Genomic_DNA"/>
</dbReference>
<sequence>MQVFSTSDLEADFRDPDELSRWLAIKSEVLSKVVEEEETMERISRTGLILSEMLFRYFSLPIELTRSFNERLKTESDVENEFDLPPVDEIPLEQAESFGIEFQEHPNVAETGIASVYNVSGWDENEARKAFSMTNIQYSYGGSGKHNHSALPPYKTPYNAASKIWQMLSEDKKDRRVPKRKAKAQETAEQWQARLNRESERKRAQESEKNEGNRKRVLRARNKNQLQDRQINEPNDNEHIQREDDNRYMHVRSTTSTTISEDDHKISHVFTKMDHTIWFQTPNNANVGESAHANINCDGRDISLLSGIGRQWESVHIHKKNIMVQIPIEITSTTISTTLTPITQNSNFHWTNLTLYRHPD</sequence>
<reference evidence="2" key="1">
    <citation type="submission" date="2013-07" db="EMBL/GenBank/DDBJ databases">
        <title>The genome of an arbuscular mycorrhizal fungus provides insights into the evolution of the oldest plant symbiosis.</title>
        <authorList>
            <consortium name="DOE Joint Genome Institute"/>
            <person name="Tisserant E."/>
            <person name="Malbreil M."/>
            <person name="Kuo A."/>
            <person name="Kohler A."/>
            <person name="Symeonidi A."/>
            <person name="Balestrini R."/>
            <person name="Charron P."/>
            <person name="Duensing N."/>
            <person name="Frei-dit-Frey N."/>
            <person name="Gianinazzi-Pearson V."/>
            <person name="Gilbert B."/>
            <person name="Handa Y."/>
            <person name="Hijri M."/>
            <person name="Kaul R."/>
            <person name="Kawaguchi M."/>
            <person name="Krajinski F."/>
            <person name="Lammers P."/>
            <person name="Lapierre D."/>
            <person name="Masclaux F.G."/>
            <person name="Murat C."/>
            <person name="Morin E."/>
            <person name="Ndikumana S."/>
            <person name="Pagni M."/>
            <person name="Petitpierre D."/>
            <person name="Requena N."/>
            <person name="Rosikiewicz P."/>
            <person name="Riley R."/>
            <person name="Saito K."/>
            <person name="San Clemente H."/>
            <person name="Shapiro H."/>
            <person name="van Tuinen D."/>
            <person name="Becard G."/>
            <person name="Bonfante P."/>
            <person name="Paszkowski U."/>
            <person name="Shachar-Hill Y."/>
            <person name="Young J.P."/>
            <person name="Sanders I.R."/>
            <person name="Henrissat B."/>
            <person name="Rensing S.A."/>
            <person name="Grigoriev I.V."/>
            <person name="Corradi N."/>
            <person name="Roux C."/>
            <person name="Martin F."/>
        </authorList>
    </citation>
    <scope>NUCLEOTIDE SEQUENCE</scope>
    <source>
        <strain evidence="2">DAOM 197198</strain>
    </source>
</reference>
<dbReference type="AlphaFoldDB" id="U9TXH6"/>
<feature type="compositionally biased region" description="Basic and acidic residues" evidence="1">
    <location>
        <begin position="236"/>
        <end position="246"/>
    </location>
</feature>
<dbReference type="VEuPathDB" id="FungiDB:RhiirFUN_016444"/>
<proteinExistence type="predicted"/>
<evidence type="ECO:0000313" key="2">
    <source>
        <dbReference type="EMBL" id="ESA12879.1"/>
    </source>
</evidence>
<feature type="compositionally biased region" description="Polar residues" evidence="1">
    <location>
        <begin position="223"/>
        <end position="234"/>
    </location>
</feature>
<organism evidence="2">
    <name type="scientific">Rhizophagus irregularis (strain DAOM 181602 / DAOM 197198 / MUCL 43194)</name>
    <name type="common">Arbuscular mycorrhizal fungus</name>
    <name type="synonym">Glomus intraradices</name>
    <dbReference type="NCBI Taxonomy" id="747089"/>
    <lineage>
        <taxon>Eukaryota</taxon>
        <taxon>Fungi</taxon>
        <taxon>Fungi incertae sedis</taxon>
        <taxon>Mucoromycota</taxon>
        <taxon>Glomeromycotina</taxon>
        <taxon>Glomeromycetes</taxon>
        <taxon>Glomerales</taxon>
        <taxon>Glomeraceae</taxon>
        <taxon>Rhizophagus</taxon>
    </lineage>
</organism>
<name>U9TXH6_RHIID</name>
<accession>U9TXH6</accession>